<dbReference type="Pfam" id="PF10100">
    <property type="entry name" value="Staph_opine_DH"/>
    <property type="match status" value="1"/>
</dbReference>
<reference evidence="1 2" key="1">
    <citation type="submission" date="2022-11" db="EMBL/GenBank/DDBJ databases">
        <title>Spartinivicinus poritis sp. nov., isolated from scleractinian coral Porites lutea.</title>
        <authorList>
            <person name="Zhang G."/>
            <person name="Cai L."/>
            <person name="Wei Q."/>
        </authorList>
    </citation>
    <scope>NUCLEOTIDE SEQUENCE [LARGE SCALE GENOMIC DNA]</scope>
    <source>
        <strain evidence="1 2">A2-2</strain>
    </source>
</reference>
<dbReference type="RefSeq" id="WP_274690024.1">
    <property type="nucleotide sequence ID" value="NZ_JAPMOU010000023.1"/>
</dbReference>
<protein>
    <submittedName>
        <fullName evidence="1">Opine metallophore biosynthesis dehydrogenase</fullName>
    </submittedName>
</protein>
<accession>A0ABT5UBE5</accession>
<dbReference type="InterPro" id="IPR016935">
    <property type="entry name" value="Opine_metallophore_DH"/>
</dbReference>
<dbReference type="EMBL" id="JAPMOU010000023">
    <property type="protein sequence ID" value="MDE1463690.1"/>
    <property type="molecule type" value="Genomic_DNA"/>
</dbReference>
<comment type="caution">
    <text evidence="1">The sequence shown here is derived from an EMBL/GenBank/DDBJ whole genome shotgun (WGS) entry which is preliminary data.</text>
</comment>
<evidence type="ECO:0000313" key="2">
    <source>
        <dbReference type="Proteomes" id="UP001528823"/>
    </source>
</evidence>
<keyword evidence="2" id="KW-1185">Reference proteome</keyword>
<proteinExistence type="predicted"/>
<evidence type="ECO:0000313" key="1">
    <source>
        <dbReference type="EMBL" id="MDE1463690.1"/>
    </source>
</evidence>
<organism evidence="1 2">
    <name type="scientific">Spartinivicinus poritis</name>
    <dbReference type="NCBI Taxonomy" id="2994640"/>
    <lineage>
        <taxon>Bacteria</taxon>
        <taxon>Pseudomonadati</taxon>
        <taxon>Pseudomonadota</taxon>
        <taxon>Gammaproteobacteria</taxon>
        <taxon>Oceanospirillales</taxon>
        <taxon>Zooshikellaceae</taxon>
        <taxon>Spartinivicinus</taxon>
    </lineage>
</organism>
<name>A0ABT5UBE5_9GAMM</name>
<gene>
    <name evidence="1" type="ORF">ORQ98_17180</name>
</gene>
<sequence length="441" mass="49579">MSNHPLDATLIVGSGPAALQVAVLLKNAGVSQLGMVSRCSEKWQQFLDVYSRTHEIKITVVKPELSYLAGSTTLTCLYDSYKQVQNNWHNLVLSIPSDAYLSVLALLPLETLTCLKSIILLSPSFGSHLLVSQHLESRKVNCEVICLSNYFAATKYRISNETKVLNHAVTKACKKKLYLSSSQHGSEALLALQKLLLATGIESQQLFSGLSVEARNITSYVHPALFINKFSLDQIVAPGVIPKYMYKLYPEGPITPNVIKKMVGIWYEISAVVLTLNAEPINLLQFLNDDNYPVHELTISREQIDSFCDLTVIEQEYLLYIRYSAILIDPFSQPNEKGGYYDFSAVPYPKASFDSGRLILPRVPVEDIKSIYLFKALSKFFSLQCPTIDGLIDCFEGWYEEKIQNNDLIKQWAECAEQTASQIVSTNKKLVRGTLEEYKYE</sequence>
<dbReference type="Proteomes" id="UP001528823">
    <property type="component" value="Unassembled WGS sequence"/>
</dbReference>